<dbReference type="Proteomes" id="UP000218231">
    <property type="component" value="Unassembled WGS sequence"/>
</dbReference>
<feature type="active site" description="Proton donor; for catalytic activity" evidence="14">
    <location>
        <position position="104"/>
    </location>
</feature>
<evidence type="ECO:0000256" key="2">
    <source>
        <dbReference type="ARBA" id="ARBA00008466"/>
    </source>
</evidence>
<evidence type="ECO:0000256" key="6">
    <source>
        <dbReference type="ARBA" id="ARBA00023066"/>
    </source>
</evidence>
<feature type="binding site" evidence="15">
    <location>
        <position position="31"/>
    </location>
    <ligand>
        <name>substrate</name>
    </ligand>
</feature>
<comment type="pathway">
    <text evidence="1 13">Amine and polyamine biosynthesis; S-adenosylmethioninamine biosynthesis; S-adenosylmethioninamine from S-adenosyl-L-methionine: step 1/1.</text>
</comment>
<dbReference type="InterPro" id="IPR048283">
    <property type="entry name" value="AdoMetDC-like"/>
</dbReference>
<dbReference type="OrthoDB" id="1068353at2759"/>
<dbReference type="UniPathway" id="UPA00331">
    <property type="reaction ID" value="UER00451"/>
</dbReference>
<comment type="cofactor">
    <cofactor evidence="13">
        <name>pyruvate</name>
        <dbReference type="ChEBI" id="CHEBI:15361"/>
    </cofactor>
    <text evidence="13">Binds 1 pyruvoyl group covalently per subunit.</text>
</comment>
<evidence type="ECO:0000256" key="17">
    <source>
        <dbReference type="PIRSR" id="PIRSR001355-4"/>
    </source>
</evidence>
<dbReference type="GO" id="GO:0005829">
    <property type="term" value="C:cytosol"/>
    <property type="evidence" value="ECO:0007669"/>
    <property type="project" value="TreeGrafter"/>
</dbReference>
<dbReference type="InterPro" id="IPR018166">
    <property type="entry name" value="S-AdoMet_deCO2ase_CS"/>
</dbReference>
<keyword evidence="6 13" id="KW-0745">Spermidine biosynthesis</keyword>
<dbReference type="NCBIfam" id="TIGR00535">
    <property type="entry name" value="SAM_DCase"/>
    <property type="match status" value="1"/>
</dbReference>
<reference evidence="19 20" key="1">
    <citation type="journal article" date="2017" name="Curr. Biol.">
        <title>Genome architecture and evolution of a unichromosomal asexual nematode.</title>
        <authorList>
            <person name="Fradin H."/>
            <person name="Zegar C."/>
            <person name="Gutwein M."/>
            <person name="Lucas J."/>
            <person name="Kovtun M."/>
            <person name="Corcoran D."/>
            <person name="Baugh L.R."/>
            <person name="Kiontke K."/>
            <person name="Gunsalus K."/>
            <person name="Fitch D.H."/>
            <person name="Piano F."/>
        </authorList>
    </citation>
    <scope>NUCLEOTIDE SEQUENCE [LARGE SCALE GENOMIC DNA]</scope>
    <source>
        <strain evidence="19">PF1309</strain>
    </source>
</reference>
<feature type="binding site" evidence="15">
    <location>
        <position position="249"/>
    </location>
    <ligand>
        <name>substrate</name>
    </ligand>
</feature>
<evidence type="ECO:0000256" key="1">
    <source>
        <dbReference type="ARBA" id="ARBA00004911"/>
    </source>
</evidence>
<evidence type="ECO:0000256" key="11">
    <source>
        <dbReference type="ARBA" id="ARBA00023317"/>
    </source>
</evidence>
<feature type="active site" description="Proton acceptor; for processing activity" evidence="14">
    <location>
        <position position="255"/>
    </location>
</feature>
<gene>
    <name evidence="19" type="ORF">WR25_00509</name>
</gene>
<dbReference type="STRING" id="2018661.A0A2A2KYA3"/>
<evidence type="ECO:0000256" key="10">
    <source>
        <dbReference type="ARBA" id="ARBA00023270"/>
    </source>
</evidence>
<feature type="active site" description="Schiff-base intermediate with substrate; via pyruvic acid" evidence="14">
    <location>
        <position position="90"/>
    </location>
</feature>
<dbReference type="PANTHER" id="PTHR11570:SF0">
    <property type="entry name" value="S-ADENOSYLMETHIONINE DECARBOXYLASE PROENZYME"/>
    <property type="match status" value="1"/>
</dbReference>
<organism evidence="19 20">
    <name type="scientific">Diploscapter pachys</name>
    <dbReference type="NCBI Taxonomy" id="2018661"/>
    <lineage>
        <taxon>Eukaryota</taxon>
        <taxon>Metazoa</taxon>
        <taxon>Ecdysozoa</taxon>
        <taxon>Nematoda</taxon>
        <taxon>Chromadorea</taxon>
        <taxon>Rhabditida</taxon>
        <taxon>Rhabditina</taxon>
        <taxon>Rhabditomorpha</taxon>
        <taxon>Rhabditoidea</taxon>
        <taxon>Rhabditidae</taxon>
        <taxon>Diploscapter</taxon>
    </lineage>
</organism>
<evidence type="ECO:0000256" key="4">
    <source>
        <dbReference type="ARBA" id="ARBA00022793"/>
    </source>
</evidence>
<feature type="chain" id="PRO_5042323034" description="S-adenosylmethionine decarboxylase alpha chain" evidence="18">
    <location>
        <begin position="90"/>
        <end position="393"/>
    </location>
</feature>
<keyword evidence="10 13" id="KW-0704">Schiff base</keyword>
<dbReference type="InterPro" id="IPR001985">
    <property type="entry name" value="S-AdoMet_decarboxylase_euk"/>
</dbReference>
<evidence type="ECO:0000256" key="8">
    <source>
        <dbReference type="ARBA" id="ARBA00023145"/>
    </source>
</evidence>
<comment type="catalytic activity">
    <reaction evidence="12 13">
        <text>S-adenosyl-L-methionine + H(+) = S-adenosyl 3-(methylsulfanyl)propylamine + CO2</text>
        <dbReference type="Rhea" id="RHEA:15981"/>
        <dbReference type="ChEBI" id="CHEBI:15378"/>
        <dbReference type="ChEBI" id="CHEBI:16526"/>
        <dbReference type="ChEBI" id="CHEBI:57443"/>
        <dbReference type="ChEBI" id="CHEBI:59789"/>
        <dbReference type="EC" id="4.1.1.50"/>
    </reaction>
</comment>
<feature type="active site" description="Proton acceptor; for processing activity" evidence="14">
    <location>
        <position position="270"/>
    </location>
</feature>
<dbReference type="GO" id="GO:0004014">
    <property type="term" value="F:adenosylmethionine decarboxylase activity"/>
    <property type="evidence" value="ECO:0007669"/>
    <property type="project" value="UniProtKB-EC"/>
</dbReference>
<accession>A0A2A2KYA3</accession>
<evidence type="ECO:0000256" key="5">
    <source>
        <dbReference type="ARBA" id="ARBA00022813"/>
    </source>
</evidence>
<keyword evidence="8 13" id="KW-0865">Zymogen</keyword>
<evidence type="ECO:0000256" key="13">
    <source>
        <dbReference type="PIRNR" id="PIRNR001355"/>
    </source>
</evidence>
<evidence type="ECO:0000256" key="12">
    <source>
        <dbReference type="ARBA" id="ARBA00048112"/>
    </source>
</evidence>
<keyword evidence="5 17" id="KW-0068">Autocatalytic cleavage</keyword>
<feature type="binding site" evidence="15">
    <location>
        <position position="274"/>
    </location>
    <ligand>
        <name>substrate</name>
    </ligand>
</feature>
<keyword evidence="3 13" id="KW-0949">S-adenosyl-L-methionine</keyword>
<dbReference type="GO" id="GO:0006597">
    <property type="term" value="P:spermine biosynthetic process"/>
    <property type="evidence" value="ECO:0007669"/>
    <property type="project" value="InterPro"/>
</dbReference>
<evidence type="ECO:0000256" key="14">
    <source>
        <dbReference type="PIRSR" id="PIRSR001355-1"/>
    </source>
</evidence>
<dbReference type="EMBL" id="LIAE01007516">
    <property type="protein sequence ID" value="PAV78819.1"/>
    <property type="molecule type" value="Genomic_DNA"/>
</dbReference>
<keyword evidence="11 13" id="KW-0670">Pyruvate</keyword>
<evidence type="ECO:0000256" key="15">
    <source>
        <dbReference type="PIRSR" id="PIRSR001355-2"/>
    </source>
</evidence>
<dbReference type="PIRSF" id="PIRSF001355">
    <property type="entry name" value="S-AdenosylMet_decarboxylase"/>
    <property type="match status" value="1"/>
</dbReference>
<dbReference type="Pfam" id="PF01536">
    <property type="entry name" value="SAM_decarbox"/>
    <property type="match status" value="1"/>
</dbReference>
<evidence type="ECO:0000256" key="3">
    <source>
        <dbReference type="ARBA" id="ARBA00022691"/>
    </source>
</evidence>
<feature type="modified residue" description="Pyruvic acid (Ser); by autocatalysis" evidence="16">
    <location>
        <position position="90"/>
    </location>
</feature>
<dbReference type="EC" id="4.1.1.50" evidence="13"/>
<evidence type="ECO:0000256" key="9">
    <source>
        <dbReference type="ARBA" id="ARBA00023239"/>
    </source>
</evidence>
<dbReference type="PROSITE" id="PS01336">
    <property type="entry name" value="ADOMETDC"/>
    <property type="match status" value="1"/>
</dbReference>
<sequence length="393" mass="45486">MQMATEVVSGQTQTFEAEVQRIETPVEEYFFEGAEKLLELWFERSSGNGKIGSLRDIPRDEIDAMLDVARCKILHSKHDDKIDSYVLSESSLFISDNRLIIKTCGSTRLLATLPVIIRLASDYANLDQVQSVYYSRKNFLRPDLQHPLYKSFDAEVAYLDQFFEDGHAYCLGSLKQDRWYLYTMHRQPKKTKMASRNPDHTLEILMNDLDSDILPVFTKDVCEDGRECFEKSGITHLIPNSAIVHDEMFDPCGYSMNAFMPDTDQYATIHVTPESQFSFASFETNIDANCLYKQTKKVVNCFRPGKLLMTVFANENSVKGKDAQQQLWECELPGYKRTNVQFVRLEVKIRLRQFFRVSIEIFRRKPWSMLISSEETQLILTKTTAKEANRKES</sequence>
<dbReference type="Gene3D" id="3.60.90.10">
    <property type="entry name" value="S-adenosylmethionine decarboxylase"/>
    <property type="match status" value="1"/>
</dbReference>
<dbReference type="InterPro" id="IPR016067">
    <property type="entry name" value="S-AdoMet_deCO2ase_core"/>
</dbReference>
<protein>
    <recommendedName>
        <fullName evidence="13">S-adenosylmethionine decarboxylase proenzyme</fullName>
        <ecNumber evidence="13">4.1.1.50</ecNumber>
    </recommendedName>
</protein>
<proteinExistence type="inferred from homology"/>
<name>A0A2A2KYA3_9BILA</name>
<keyword evidence="9 13" id="KW-0456">Lyase</keyword>
<feature type="binding site" evidence="15">
    <location>
        <position position="89"/>
    </location>
    <ligand>
        <name>substrate</name>
    </ligand>
</feature>
<dbReference type="PANTHER" id="PTHR11570">
    <property type="entry name" value="S-ADENOSYLMETHIONINE DECARBOXYLASE"/>
    <property type="match status" value="1"/>
</dbReference>
<dbReference type="SUPFAM" id="SSF56276">
    <property type="entry name" value="S-adenosylmethionine decarboxylase"/>
    <property type="match status" value="1"/>
</dbReference>
<feature type="site" description="Cleavage (non-hydrolytic); by autolysis" evidence="17">
    <location>
        <begin position="89"/>
        <end position="90"/>
    </location>
</feature>
<dbReference type="GO" id="GO:0008295">
    <property type="term" value="P:spermidine biosynthetic process"/>
    <property type="evidence" value="ECO:0007669"/>
    <property type="project" value="UniProtKB-KW"/>
</dbReference>
<evidence type="ECO:0000313" key="19">
    <source>
        <dbReference type="EMBL" id="PAV78819.1"/>
    </source>
</evidence>
<comment type="similarity">
    <text evidence="2 13">Belongs to the eukaryotic AdoMetDC family.</text>
</comment>
<evidence type="ECO:0000256" key="16">
    <source>
        <dbReference type="PIRSR" id="PIRSR001355-3"/>
    </source>
</evidence>
<dbReference type="AlphaFoldDB" id="A0A2A2KYA3"/>
<feature type="chain" id="PRO_5042323035" description="S-adenosylmethionine decarboxylase beta chain" evidence="18">
    <location>
        <begin position="1"/>
        <end position="89"/>
    </location>
</feature>
<evidence type="ECO:0000256" key="18">
    <source>
        <dbReference type="PIRSR" id="PIRSR001355-5"/>
    </source>
</evidence>
<evidence type="ECO:0000256" key="7">
    <source>
        <dbReference type="ARBA" id="ARBA00023115"/>
    </source>
</evidence>
<keyword evidence="7 13" id="KW-0620">Polyamine biosynthesis</keyword>
<keyword evidence="4 13" id="KW-0210">Decarboxylase</keyword>
<comment type="caution">
    <text evidence="19">The sequence shown here is derived from an EMBL/GenBank/DDBJ whole genome shotgun (WGS) entry which is preliminary data.</text>
</comment>
<keyword evidence="20" id="KW-1185">Reference proteome</keyword>
<evidence type="ECO:0000313" key="20">
    <source>
        <dbReference type="Proteomes" id="UP000218231"/>
    </source>
</evidence>